<dbReference type="PROSITE" id="PS50920">
    <property type="entry name" value="SOLCAR"/>
    <property type="match status" value="1"/>
</dbReference>
<evidence type="ECO:0000256" key="5">
    <source>
        <dbReference type="RuleBase" id="RU000488"/>
    </source>
</evidence>
<dbReference type="Proteomes" id="UP000541444">
    <property type="component" value="Unassembled WGS sequence"/>
</dbReference>
<proteinExistence type="inferred from homology"/>
<keyword evidence="5" id="KW-0813">Transport</keyword>
<dbReference type="SUPFAM" id="SSF103506">
    <property type="entry name" value="Mitochondrial carrier"/>
    <property type="match status" value="1"/>
</dbReference>
<dbReference type="Pfam" id="PF00153">
    <property type="entry name" value="Mito_carr"/>
    <property type="match status" value="1"/>
</dbReference>
<gene>
    <name evidence="6" type="ORF">GIB67_001457</name>
</gene>
<dbReference type="Gene3D" id="1.50.40.10">
    <property type="entry name" value="Mitochondrial carrier domain"/>
    <property type="match status" value="1"/>
</dbReference>
<protein>
    <submittedName>
        <fullName evidence="6">Uncharacterized protein</fullName>
    </submittedName>
</protein>
<sequence>RTALVGILENGSLPSLYVGLGAVLCRTIPHFIIKFYIYERLKHLLSSSAQSNAHPSTIQMVCFLLIPFTYSRASNLCSIHYLFLWHDHYVCFQFCRPTAYVGQVNQQNLWSTSVFSVIVFKI</sequence>
<evidence type="ECO:0000256" key="4">
    <source>
        <dbReference type="PROSITE-ProRule" id="PRU00282"/>
    </source>
</evidence>
<keyword evidence="2 4" id="KW-0812">Transmembrane</keyword>
<reference evidence="6 7" key="1">
    <citation type="journal article" date="2020" name="IScience">
        <title>Genome Sequencing of the Endangered Kingdonia uniflora (Circaeasteraceae, Ranunculales) Reveals Potential Mechanisms of Evolutionary Specialization.</title>
        <authorList>
            <person name="Sun Y."/>
            <person name="Deng T."/>
            <person name="Zhang A."/>
            <person name="Moore M.J."/>
            <person name="Landis J.B."/>
            <person name="Lin N."/>
            <person name="Zhang H."/>
            <person name="Zhang X."/>
            <person name="Huang J."/>
            <person name="Zhang X."/>
            <person name="Sun H."/>
            <person name="Wang H."/>
        </authorList>
    </citation>
    <scope>NUCLEOTIDE SEQUENCE [LARGE SCALE GENOMIC DNA]</scope>
    <source>
        <strain evidence="6">TB1705</strain>
        <tissue evidence="6">Leaf</tissue>
    </source>
</reference>
<evidence type="ECO:0000313" key="7">
    <source>
        <dbReference type="Proteomes" id="UP000541444"/>
    </source>
</evidence>
<dbReference type="EMBL" id="JACGCM010002602">
    <property type="protein sequence ID" value="KAF6138307.1"/>
    <property type="molecule type" value="Genomic_DNA"/>
</dbReference>
<evidence type="ECO:0000313" key="6">
    <source>
        <dbReference type="EMBL" id="KAF6138307.1"/>
    </source>
</evidence>
<dbReference type="GO" id="GO:0016020">
    <property type="term" value="C:membrane"/>
    <property type="evidence" value="ECO:0007669"/>
    <property type="project" value="UniProtKB-SubCell"/>
</dbReference>
<name>A0A7J7L6R9_9MAGN</name>
<dbReference type="AlphaFoldDB" id="A0A7J7L6R9"/>
<dbReference type="OrthoDB" id="10253709at2759"/>
<organism evidence="6 7">
    <name type="scientific">Kingdonia uniflora</name>
    <dbReference type="NCBI Taxonomy" id="39325"/>
    <lineage>
        <taxon>Eukaryota</taxon>
        <taxon>Viridiplantae</taxon>
        <taxon>Streptophyta</taxon>
        <taxon>Embryophyta</taxon>
        <taxon>Tracheophyta</taxon>
        <taxon>Spermatophyta</taxon>
        <taxon>Magnoliopsida</taxon>
        <taxon>Ranunculales</taxon>
        <taxon>Circaeasteraceae</taxon>
        <taxon>Kingdonia</taxon>
    </lineage>
</organism>
<evidence type="ECO:0000256" key="1">
    <source>
        <dbReference type="ARBA" id="ARBA00004141"/>
    </source>
</evidence>
<comment type="caution">
    <text evidence="6">The sequence shown here is derived from an EMBL/GenBank/DDBJ whole genome shotgun (WGS) entry which is preliminary data.</text>
</comment>
<comment type="similarity">
    <text evidence="5">Belongs to the mitochondrial carrier (TC 2.A.29) family.</text>
</comment>
<evidence type="ECO:0000256" key="3">
    <source>
        <dbReference type="ARBA" id="ARBA00023136"/>
    </source>
</evidence>
<feature type="non-terminal residue" evidence="6">
    <location>
        <position position="1"/>
    </location>
</feature>
<evidence type="ECO:0000256" key="2">
    <source>
        <dbReference type="ARBA" id="ARBA00022692"/>
    </source>
</evidence>
<keyword evidence="7" id="KW-1185">Reference proteome</keyword>
<feature type="repeat" description="Solcar" evidence="4">
    <location>
        <begin position="1"/>
        <end position="44"/>
    </location>
</feature>
<dbReference type="InterPro" id="IPR023395">
    <property type="entry name" value="MCP_dom_sf"/>
</dbReference>
<comment type="subcellular location">
    <subcellularLocation>
        <location evidence="1">Membrane</location>
        <topology evidence="1">Multi-pass membrane protein</topology>
    </subcellularLocation>
</comment>
<dbReference type="InterPro" id="IPR018108">
    <property type="entry name" value="MCP_transmembrane"/>
</dbReference>
<keyword evidence="3 4" id="KW-0472">Membrane</keyword>
<accession>A0A7J7L6R9</accession>